<evidence type="ECO:0000256" key="5">
    <source>
        <dbReference type="SAM" id="MobiDB-lite"/>
    </source>
</evidence>
<dbReference type="GO" id="GO:0008270">
    <property type="term" value="F:zinc ion binding"/>
    <property type="evidence" value="ECO:0007669"/>
    <property type="project" value="UniProtKB-KW"/>
</dbReference>
<dbReference type="Gene3D" id="6.20.210.20">
    <property type="entry name" value="THAP domain"/>
    <property type="match status" value="1"/>
</dbReference>
<keyword evidence="4" id="KW-0238">DNA-binding</keyword>
<dbReference type="SMART" id="SM00980">
    <property type="entry name" value="THAP"/>
    <property type="match status" value="1"/>
</dbReference>
<evidence type="ECO:0000256" key="2">
    <source>
        <dbReference type="ARBA" id="ARBA00022771"/>
    </source>
</evidence>
<dbReference type="AlphaFoldDB" id="A0A9N9SNL9"/>
<accession>A0A9N9SNL9</accession>
<keyword evidence="10" id="KW-1185">Reference proteome</keyword>
<dbReference type="PANTHER" id="PTHR46927">
    <property type="entry name" value="AGAP005574-PA"/>
    <property type="match status" value="1"/>
</dbReference>
<proteinExistence type="predicted"/>
<dbReference type="SUPFAM" id="SSF57716">
    <property type="entry name" value="Glucocorticoid receptor-like (DNA-binding domain)"/>
    <property type="match status" value="1"/>
</dbReference>
<keyword evidence="2" id="KW-0863">Zinc-finger</keyword>
<gene>
    <name evidence="9" type="ORF">DIABBA_LOCUS417</name>
</gene>
<evidence type="ECO:0000256" key="6">
    <source>
        <dbReference type="SAM" id="Phobius"/>
    </source>
</evidence>
<dbReference type="Pfam" id="PF05485">
    <property type="entry name" value="THAP"/>
    <property type="match status" value="1"/>
</dbReference>
<name>A0A9N9SNL9_DIABA</name>
<reference evidence="9" key="1">
    <citation type="submission" date="2022-01" db="EMBL/GenBank/DDBJ databases">
        <authorList>
            <person name="King R."/>
        </authorList>
    </citation>
    <scope>NUCLEOTIDE SEQUENCE</scope>
</reference>
<dbReference type="InterPro" id="IPR052224">
    <property type="entry name" value="THAP_domain_protein"/>
</dbReference>
<dbReference type="GO" id="GO:0003677">
    <property type="term" value="F:DNA binding"/>
    <property type="evidence" value="ECO:0007669"/>
    <property type="project" value="UniProtKB-KW"/>
</dbReference>
<keyword evidence="1" id="KW-0479">Metal-binding</keyword>
<evidence type="ECO:0000256" key="3">
    <source>
        <dbReference type="ARBA" id="ARBA00022833"/>
    </source>
</evidence>
<sequence length="600" mass="69369">MPRHCSVPNCKSNYATTLKYEKAQSTFSFPKNDHLRTQWVRSINREDFRVTSSSVVCKKHFDATDIIESESFIDKNGTVLQRNLVYPKLKENAIPRIFENQPSYLSNPKPPTRKNPETRRAEISLREENNIKELENKDLIVDFKELLQSVSERVELKNWQIKVVEERICFYLLNIDNQFSDECIKVISNINITKELLVSVYVKDIQLSPHDLKCILPFDCKLSRWSQLENLLSRFVHSRTYVTLKWFVSEGPTVCVRRNFFIFKCRFFAKAVSANPYTMIFFIVFGLICPIDAPPMNSTLQKTCSDIQLSNELYTLTNADGTIVYGGVVEQYTIDGNTFLIINDHATPSYFISLKNVKENDVYATYLEGITATKVDKEIISKNNLIALEQEHLKSLSFGERQAIFHEFFTAYHNYSNLCTTNYSILQKLYKVNLVQLVNFLNNTMKQAEASEITGTPSTMIHLKDDHILNLRMEIINKLQNMDLNLTQILNFLNTTKETNESMIKCFPIKDDHFLNVLTNINTRLQKLEKVNLSQTKTTDESVCSKDDHLWSGIFIGMLLLSWLIIIRLICCIPCFKEILPCLFRIPSGYQISTQSDQGN</sequence>
<dbReference type="OrthoDB" id="6775288at2759"/>
<dbReference type="InterPro" id="IPR006612">
    <property type="entry name" value="THAP_Znf"/>
</dbReference>
<evidence type="ECO:0000256" key="4">
    <source>
        <dbReference type="ARBA" id="ARBA00023125"/>
    </source>
</evidence>
<feature type="region of interest" description="Disordered" evidence="5">
    <location>
        <begin position="100"/>
        <end position="119"/>
    </location>
</feature>
<keyword evidence="6" id="KW-1133">Transmembrane helix</keyword>
<feature type="domain" description="THAP-type" evidence="8">
    <location>
        <begin position="3"/>
        <end position="104"/>
    </location>
</feature>
<evidence type="ECO:0000313" key="10">
    <source>
        <dbReference type="Proteomes" id="UP001153709"/>
    </source>
</evidence>
<dbReference type="Proteomes" id="UP001153709">
    <property type="component" value="Chromosome 1"/>
</dbReference>
<organism evidence="9 10">
    <name type="scientific">Diabrotica balteata</name>
    <name type="common">Banded cucumber beetle</name>
    <dbReference type="NCBI Taxonomy" id="107213"/>
    <lineage>
        <taxon>Eukaryota</taxon>
        <taxon>Metazoa</taxon>
        <taxon>Ecdysozoa</taxon>
        <taxon>Arthropoda</taxon>
        <taxon>Hexapoda</taxon>
        <taxon>Insecta</taxon>
        <taxon>Pterygota</taxon>
        <taxon>Neoptera</taxon>
        <taxon>Endopterygota</taxon>
        <taxon>Coleoptera</taxon>
        <taxon>Polyphaga</taxon>
        <taxon>Cucujiformia</taxon>
        <taxon>Chrysomeloidea</taxon>
        <taxon>Chrysomelidae</taxon>
        <taxon>Galerucinae</taxon>
        <taxon>Diabroticina</taxon>
        <taxon>Diabroticites</taxon>
        <taxon>Diabrotica</taxon>
    </lineage>
</organism>
<dbReference type="EMBL" id="OU898276">
    <property type="protein sequence ID" value="CAG9826288.1"/>
    <property type="molecule type" value="Genomic_DNA"/>
</dbReference>
<keyword evidence="3" id="KW-0862">Zinc</keyword>
<evidence type="ECO:0000256" key="1">
    <source>
        <dbReference type="ARBA" id="ARBA00022723"/>
    </source>
</evidence>
<evidence type="ECO:0000259" key="7">
    <source>
        <dbReference type="SMART" id="SM00692"/>
    </source>
</evidence>
<evidence type="ECO:0000313" key="9">
    <source>
        <dbReference type="EMBL" id="CAG9826288.1"/>
    </source>
</evidence>
<protein>
    <recommendedName>
        <fullName evidence="7 8">THAP-type domain-containing protein</fullName>
    </recommendedName>
</protein>
<keyword evidence="6" id="KW-0812">Transmembrane</keyword>
<evidence type="ECO:0000259" key="8">
    <source>
        <dbReference type="SMART" id="SM00980"/>
    </source>
</evidence>
<dbReference type="SMART" id="SM00692">
    <property type="entry name" value="DM3"/>
    <property type="match status" value="1"/>
</dbReference>
<feature type="domain" description="THAP-type" evidence="7">
    <location>
        <begin position="26"/>
        <end position="103"/>
    </location>
</feature>
<feature type="transmembrane region" description="Helical" evidence="6">
    <location>
        <begin position="550"/>
        <end position="576"/>
    </location>
</feature>
<keyword evidence="6" id="KW-0472">Membrane</keyword>
<dbReference type="PANTHER" id="PTHR46927:SF3">
    <property type="entry name" value="THAP-TYPE DOMAIN-CONTAINING PROTEIN"/>
    <property type="match status" value="1"/>
</dbReference>
<dbReference type="InterPro" id="IPR038441">
    <property type="entry name" value="THAP_Znf_sf"/>
</dbReference>